<dbReference type="OrthoDB" id="9810967at2"/>
<proteinExistence type="predicted"/>
<protein>
    <submittedName>
        <fullName evidence="2">6-phosphogluconolactonase</fullName>
    </submittedName>
</protein>
<dbReference type="InterPro" id="IPR006148">
    <property type="entry name" value="Glc/Gal-6P_isomerase"/>
</dbReference>
<name>A0A4R7NX10_9GAMM</name>
<evidence type="ECO:0000313" key="3">
    <source>
        <dbReference type="Proteomes" id="UP000295341"/>
    </source>
</evidence>
<organism evidence="2 3">
    <name type="scientific">Panacagrimonas perspica</name>
    <dbReference type="NCBI Taxonomy" id="381431"/>
    <lineage>
        <taxon>Bacteria</taxon>
        <taxon>Pseudomonadati</taxon>
        <taxon>Pseudomonadota</taxon>
        <taxon>Gammaproteobacteria</taxon>
        <taxon>Nevskiales</taxon>
        <taxon>Nevskiaceae</taxon>
        <taxon>Panacagrimonas</taxon>
    </lineage>
</organism>
<dbReference type="GO" id="GO:0005975">
    <property type="term" value="P:carbohydrate metabolic process"/>
    <property type="evidence" value="ECO:0007669"/>
    <property type="project" value="InterPro"/>
</dbReference>
<dbReference type="InterPro" id="IPR037171">
    <property type="entry name" value="NagB/RpiA_transferase-like"/>
</dbReference>
<reference evidence="2 3" key="1">
    <citation type="submission" date="2019-03" db="EMBL/GenBank/DDBJ databases">
        <title>Genomic Encyclopedia of Type Strains, Phase IV (KMG-IV): sequencing the most valuable type-strain genomes for metagenomic binning, comparative biology and taxonomic classification.</title>
        <authorList>
            <person name="Goeker M."/>
        </authorList>
    </citation>
    <scope>NUCLEOTIDE SEQUENCE [LARGE SCALE GENOMIC DNA]</scope>
    <source>
        <strain evidence="2 3">DSM 26377</strain>
    </source>
</reference>
<dbReference type="Proteomes" id="UP000295341">
    <property type="component" value="Unassembled WGS sequence"/>
</dbReference>
<feature type="domain" description="Glucosamine/galactosamine-6-phosphate isomerase" evidence="1">
    <location>
        <begin position="10"/>
        <end position="219"/>
    </location>
</feature>
<evidence type="ECO:0000313" key="2">
    <source>
        <dbReference type="EMBL" id="TDU25775.1"/>
    </source>
</evidence>
<evidence type="ECO:0000259" key="1">
    <source>
        <dbReference type="Pfam" id="PF01182"/>
    </source>
</evidence>
<dbReference type="PANTHER" id="PTHR11054:SF0">
    <property type="entry name" value="6-PHOSPHOGLUCONOLACTONASE"/>
    <property type="match status" value="1"/>
</dbReference>
<dbReference type="Pfam" id="PF01182">
    <property type="entry name" value="Glucosamine_iso"/>
    <property type="match status" value="1"/>
</dbReference>
<sequence>MAIEERRFETQEQVALALAEAVAKDLRTGLTRQAAASLAVCARPDLFAFFAALRTQPLDWSRVEIALTDECWVPPSSEQSCERVLRRHLIRDEVLDARLVGLWTNDPKPIQASPEIAERLTRMTRPYDAVVLDVGEDGRVAGLFPGMPGLAAMLNPNWAVPAAPARDPDEDVDRITMTLRALLDSRRIYLFPTGEGPRAAYARAIEAKNASPVRALLAQNRTPVTVMLCDA</sequence>
<dbReference type="AlphaFoldDB" id="A0A4R7NX10"/>
<keyword evidence="3" id="KW-1185">Reference proteome</keyword>
<dbReference type="Gene3D" id="3.40.50.1360">
    <property type="match status" value="1"/>
</dbReference>
<dbReference type="PANTHER" id="PTHR11054">
    <property type="entry name" value="6-PHOSPHOGLUCONOLACTONASE"/>
    <property type="match status" value="1"/>
</dbReference>
<dbReference type="RefSeq" id="WP_133883367.1">
    <property type="nucleotide sequence ID" value="NZ_MWIN01000013.1"/>
</dbReference>
<gene>
    <name evidence="2" type="ORF">DFR24_4220</name>
</gene>
<accession>A0A4R7NX10</accession>
<comment type="caution">
    <text evidence="2">The sequence shown here is derived from an EMBL/GenBank/DDBJ whole genome shotgun (WGS) entry which is preliminary data.</text>
</comment>
<dbReference type="EMBL" id="SOBT01000011">
    <property type="protein sequence ID" value="TDU25775.1"/>
    <property type="molecule type" value="Genomic_DNA"/>
</dbReference>
<dbReference type="InterPro" id="IPR039104">
    <property type="entry name" value="6PGL"/>
</dbReference>
<dbReference type="SUPFAM" id="SSF100950">
    <property type="entry name" value="NagB/RpiA/CoA transferase-like"/>
    <property type="match status" value="1"/>
</dbReference>